<dbReference type="InterPro" id="IPR011856">
    <property type="entry name" value="tRNA_endonuc-like_dom_sf"/>
</dbReference>
<keyword evidence="2" id="KW-0540">Nuclease</keyword>
<dbReference type="EMBL" id="JBHSXN010000002">
    <property type="protein sequence ID" value="MFC6954027.1"/>
    <property type="molecule type" value="Genomic_DNA"/>
</dbReference>
<dbReference type="GO" id="GO:0004519">
    <property type="term" value="F:endonuclease activity"/>
    <property type="evidence" value="ECO:0007669"/>
    <property type="project" value="UniProtKB-KW"/>
</dbReference>
<keyword evidence="2" id="KW-0378">Hydrolase</keyword>
<proteinExistence type="predicted"/>
<evidence type="ECO:0000313" key="3">
    <source>
        <dbReference type="Proteomes" id="UP001596395"/>
    </source>
</evidence>
<dbReference type="AlphaFoldDB" id="A0ABD5VIY6"/>
<dbReference type="Proteomes" id="UP001596395">
    <property type="component" value="Unassembled WGS sequence"/>
</dbReference>
<comment type="caution">
    <text evidence="2">The sequence shown here is derived from an EMBL/GenBank/DDBJ whole genome shotgun (WGS) entry which is preliminary data.</text>
</comment>
<dbReference type="InterPro" id="IPR021671">
    <property type="entry name" value="PD(D/E)XK_Endonuc"/>
</dbReference>
<evidence type="ECO:0000313" key="2">
    <source>
        <dbReference type="EMBL" id="MFC6954027.1"/>
    </source>
</evidence>
<accession>A0ABD5VIY6</accession>
<keyword evidence="3" id="KW-1185">Reference proteome</keyword>
<keyword evidence="2" id="KW-0255">Endonuclease</keyword>
<dbReference type="Gene3D" id="3.40.1350.10">
    <property type="match status" value="1"/>
</dbReference>
<reference evidence="2 3" key="1">
    <citation type="journal article" date="2019" name="Int. J. Syst. Evol. Microbiol.">
        <title>The Global Catalogue of Microorganisms (GCM) 10K type strain sequencing project: providing services to taxonomists for standard genome sequencing and annotation.</title>
        <authorList>
            <consortium name="The Broad Institute Genomics Platform"/>
            <consortium name="The Broad Institute Genome Sequencing Center for Infectious Disease"/>
            <person name="Wu L."/>
            <person name="Ma J."/>
        </authorList>
    </citation>
    <scope>NUCLEOTIDE SEQUENCE [LARGE SCALE GENOMIC DNA]</scope>
    <source>
        <strain evidence="2 3">GX26</strain>
    </source>
</reference>
<sequence length="137" mass="15621">MSVENTEALGDETEVAILHQLVEAGWSVSIPFGDNDKYDLVVDDGDALCRIQCKTAWRNKPETIRFDTHSQTTKDGDYHEATYEGGADAFVVRFPESGQLYWIDVEDATEQKMELRFDAAIEHPSINWATDYEFQPR</sequence>
<evidence type="ECO:0000259" key="1">
    <source>
        <dbReference type="Pfam" id="PF11645"/>
    </source>
</evidence>
<protein>
    <submittedName>
        <fullName evidence="2">Group I intron-associated PD-(D/E)XK endonuclease</fullName>
    </submittedName>
</protein>
<gene>
    <name evidence="2" type="ORF">ACFQGB_14245</name>
</gene>
<name>A0ABD5VIY6_9EURY</name>
<organism evidence="2 3">
    <name type="scientific">Halorubellus litoreus</name>
    <dbReference type="NCBI Taxonomy" id="755308"/>
    <lineage>
        <taxon>Archaea</taxon>
        <taxon>Methanobacteriati</taxon>
        <taxon>Methanobacteriota</taxon>
        <taxon>Stenosarchaea group</taxon>
        <taxon>Halobacteria</taxon>
        <taxon>Halobacteriales</taxon>
        <taxon>Halorubellaceae</taxon>
        <taxon>Halorubellus</taxon>
    </lineage>
</organism>
<feature type="domain" description="PD(D/E)XK endonuclease" evidence="1">
    <location>
        <begin position="5"/>
        <end position="134"/>
    </location>
</feature>
<dbReference type="Pfam" id="PF11645">
    <property type="entry name" value="PDDEXK_5"/>
    <property type="match status" value="1"/>
</dbReference>
<dbReference type="RefSeq" id="WP_336350969.1">
    <property type="nucleotide sequence ID" value="NZ_JAZAQL010000002.1"/>
</dbReference>